<dbReference type="GO" id="GO:0003677">
    <property type="term" value="F:DNA binding"/>
    <property type="evidence" value="ECO:0007669"/>
    <property type="project" value="InterPro"/>
</dbReference>
<name>A0A4Y8N9K6_9BURK</name>
<accession>A0A4Y8N9K6</accession>
<protein>
    <submittedName>
        <fullName evidence="2">DUF927 domain-containing protein</fullName>
    </submittedName>
</protein>
<dbReference type="GeneID" id="97308863"/>
<dbReference type="Gene3D" id="3.40.1360.10">
    <property type="match status" value="1"/>
</dbReference>
<feature type="domain" description="DUF927" evidence="1">
    <location>
        <begin position="422"/>
        <end position="680"/>
    </location>
</feature>
<organism evidence="2 3">
    <name type="scientific">Paraburkholderia dipogonis</name>
    <dbReference type="NCBI Taxonomy" id="1211383"/>
    <lineage>
        <taxon>Bacteria</taxon>
        <taxon>Pseudomonadati</taxon>
        <taxon>Pseudomonadota</taxon>
        <taxon>Betaproteobacteria</taxon>
        <taxon>Burkholderiales</taxon>
        <taxon>Burkholderiaceae</taxon>
        <taxon>Paraburkholderia</taxon>
    </lineage>
</organism>
<dbReference type="SUPFAM" id="SSF57783">
    <property type="entry name" value="Zinc beta-ribbon"/>
    <property type="match status" value="1"/>
</dbReference>
<proteinExistence type="predicted"/>
<evidence type="ECO:0000313" key="3">
    <source>
        <dbReference type="Proteomes" id="UP000297385"/>
    </source>
</evidence>
<dbReference type="Pfam" id="PF06048">
    <property type="entry name" value="DUF927"/>
    <property type="match status" value="1"/>
</dbReference>
<comment type="caution">
    <text evidence="2">The sequence shown here is derived from an EMBL/GenBank/DDBJ whole genome shotgun (WGS) entry which is preliminary data.</text>
</comment>
<dbReference type="Proteomes" id="UP000297385">
    <property type="component" value="Unassembled WGS sequence"/>
</dbReference>
<dbReference type="SUPFAM" id="SSF52540">
    <property type="entry name" value="P-loop containing nucleoside triphosphate hydrolases"/>
    <property type="match status" value="1"/>
</dbReference>
<evidence type="ECO:0000259" key="1">
    <source>
        <dbReference type="Pfam" id="PF06048"/>
    </source>
</evidence>
<dbReference type="Gene3D" id="3.90.580.10">
    <property type="entry name" value="Zinc finger, CHC2-type domain"/>
    <property type="match status" value="1"/>
</dbReference>
<evidence type="ECO:0000313" key="2">
    <source>
        <dbReference type="EMBL" id="TFE46409.1"/>
    </source>
</evidence>
<dbReference type="InterPro" id="IPR009270">
    <property type="entry name" value="DUF927"/>
</dbReference>
<dbReference type="InterPro" id="IPR036977">
    <property type="entry name" value="DNA_primase_Znf_CHC2"/>
</dbReference>
<gene>
    <name evidence="2" type="ORF">E2553_16045</name>
</gene>
<dbReference type="GO" id="GO:0006260">
    <property type="term" value="P:DNA replication"/>
    <property type="evidence" value="ECO:0007669"/>
    <property type="project" value="InterPro"/>
</dbReference>
<dbReference type="InterPro" id="IPR034154">
    <property type="entry name" value="TOPRIM_DnaG/twinkle"/>
</dbReference>
<dbReference type="CDD" id="cd01029">
    <property type="entry name" value="TOPRIM_primases"/>
    <property type="match status" value="1"/>
</dbReference>
<dbReference type="InterPro" id="IPR027417">
    <property type="entry name" value="P-loop_NTPase"/>
</dbReference>
<dbReference type="GO" id="GO:0008270">
    <property type="term" value="F:zinc ion binding"/>
    <property type="evidence" value="ECO:0007669"/>
    <property type="project" value="InterPro"/>
</dbReference>
<sequence>MSDIAIPRVDTPSGEQQIEVVTLKDIQDLTAAVSSPPFEQIAALALDHFDAVVVGVLGLDGEYRGKEFVAFNPKRNDASLGSFKINRETGRFGDFAVDGCAGGDLISLSAFCWGCSNSEAAKRLLDELAKMDLERGGARSFPAPHRATTVPRQSDEKVLVQPIPTAAPPLNPEAFVYQGESLAACYDYVDQDLRLYFSVLRIRKSDASKTFRPVSAWQRPDGKYLWKAEMPAGLRPLFGLSGLKGSEKRTTVFVVEGEKTALALQQMLPESPVLTSAGGARAASKSDWSPLSGCDVVIWRDNDEAGLKYQQDVTAQIRAVEPTTPIAVVNVEALLRAVCAMKGWVYDDQIAELKGWDAADVAALGLDTSVITAAIEQAIEVLPVDAQTSVVLDRADETTIAGVTWRSGKEYRITADAIQVLKKTDSKSFWVNVCSKLEIVRQLRDEEGAGWSLELRIHAPDGTSNTIVLPRSRFTDAQSLKAELMDRGVLIYNWLELQDYLGHAMPLETHKLVRTPGWHGGAYVQSSKTYGKPDEALALDGMAPACNGFGQQGALDTWNNQISRLCIGNSRLMLAVCAALAGPLLPLVGVENGGFHLVGPSSVGKTTALRVAASVFGRPDGFIRSWRSTSNGLESVAAGLNDCVLLIDEMNQATPQEAGEAVYMLGNGQGKIRMTRHGVAGRLLQWRLLFMSTGEIPLQQHLESAGKAVRAGMEVRLLNIPANAGCGHGMFDTLHGFQTSKTLADHLHASTSVTYGVAGDSWLAYLTGQMTAHGYEAFRDSMRNRLTHLESQFARPDADGQVNRAARRFALLALAGEMANEAGIGGWAPGDATAAMQVCFNAWVAERGGVGSSEEAQALRQVQHFFEQYGQSSFQRIESSPMMGDESASEYRAIPQRAGYYRQATDEFYVLAEPFRNRVCADLNLKLVTRVLRGYGLLLGGSDTATTVRLPGLPNPIRAYRISGRIVGYASERQQDAGLASHPD</sequence>
<reference evidence="2 3" key="1">
    <citation type="submission" date="2019-03" db="EMBL/GenBank/DDBJ databases">
        <title>Complete Genome Sequence of Paraburkholderia dipogonis ICMP 19430T, a Nitrogen-fixing Symbiont of the South African Invasive Legume Dipogon lignosus in New Zealand.</title>
        <authorList>
            <person name="De Meyer S.E."/>
        </authorList>
    </citation>
    <scope>NUCLEOTIDE SEQUENCE [LARGE SCALE GENOMIC DNA]</scope>
    <source>
        <strain evidence="2 3">ICMP 19430</strain>
    </source>
</reference>
<dbReference type="AlphaFoldDB" id="A0A4Y8N9K6"/>
<dbReference type="EMBL" id="SNVI01000001">
    <property type="protein sequence ID" value="TFE46409.1"/>
    <property type="molecule type" value="Genomic_DNA"/>
</dbReference>
<dbReference type="RefSeq" id="WP_134457882.1">
    <property type="nucleotide sequence ID" value="NZ_JBHMFL010000048.1"/>
</dbReference>